<dbReference type="Gene3D" id="2.40.260.10">
    <property type="entry name" value="Sortase"/>
    <property type="match status" value="1"/>
</dbReference>
<keyword evidence="2" id="KW-0812">Transmembrane</keyword>
<keyword evidence="1" id="KW-0378">Hydrolase</keyword>
<dbReference type="AlphaFoldDB" id="A0A9D1MUF8"/>
<evidence type="ECO:0000256" key="1">
    <source>
        <dbReference type="ARBA" id="ARBA00022801"/>
    </source>
</evidence>
<reference evidence="3" key="1">
    <citation type="submission" date="2020-10" db="EMBL/GenBank/DDBJ databases">
        <authorList>
            <person name="Gilroy R."/>
        </authorList>
    </citation>
    <scope>NUCLEOTIDE SEQUENCE</scope>
    <source>
        <strain evidence="3">CHK176-6737</strain>
    </source>
</reference>
<evidence type="ECO:0000313" key="4">
    <source>
        <dbReference type="Proteomes" id="UP000824125"/>
    </source>
</evidence>
<protein>
    <submittedName>
        <fullName evidence="3">Uncharacterized protein</fullName>
    </submittedName>
</protein>
<dbReference type="Proteomes" id="UP000824125">
    <property type="component" value="Unassembled WGS sequence"/>
</dbReference>
<gene>
    <name evidence="3" type="ORF">IAD23_04515</name>
</gene>
<dbReference type="InterPro" id="IPR023365">
    <property type="entry name" value="Sortase_dom-sf"/>
</dbReference>
<keyword evidence="2" id="KW-0472">Membrane</keyword>
<proteinExistence type="predicted"/>
<dbReference type="GO" id="GO:0016787">
    <property type="term" value="F:hydrolase activity"/>
    <property type="evidence" value="ECO:0007669"/>
    <property type="project" value="UniProtKB-KW"/>
</dbReference>
<organism evidence="3 4">
    <name type="scientific">Candidatus Scybalenecus merdavium</name>
    <dbReference type="NCBI Taxonomy" id="2840939"/>
    <lineage>
        <taxon>Bacteria</taxon>
        <taxon>Bacillati</taxon>
        <taxon>Bacillota</taxon>
        <taxon>Clostridia</taxon>
        <taxon>Eubacteriales</taxon>
        <taxon>Oscillospiraceae</taxon>
        <taxon>Oscillospiraceae incertae sedis</taxon>
        <taxon>Candidatus Scybalenecus</taxon>
    </lineage>
</organism>
<dbReference type="SUPFAM" id="SSF63817">
    <property type="entry name" value="Sortase"/>
    <property type="match status" value="1"/>
</dbReference>
<dbReference type="EMBL" id="DVNM01000024">
    <property type="protein sequence ID" value="HIU69202.1"/>
    <property type="molecule type" value="Genomic_DNA"/>
</dbReference>
<sequence length="222" mass="23969">MHKNKKSRKRPRLDSNKRIGAEYLIFPLVFCVLLCAVCAPLLYGGFQYARQALISAQQSSLAATDHDVQTLVTYGEAQATLPNTPVAEGYARLTCSGARVDTLVYYGFNRASLREGAAQLPNAKIGSGQLALVGGYASGVFSSLPDAAAGDRVTVSTNDRTYDYTVSFTVVLAQDDLADFDLQAKDDRLILFTTYPSGVFATNTDQLFCVVCVPQSETEVSP</sequence>
<name>A0A9D1MUF8_9FIRM</name>
<dbReference type="Pfam" id="PF04203">
    <property type="entry name" value="Sortase"/>
    <property type="match status" value="1"/>
</dbReference>
<evidence type="ECO:0000256" key="2">
    <source>
        <dbReference type="SAM" id="Phobius"/>
    </source>
</evidence>
<keyword evidence="2" id="KW-1133">Transmembrane helix</keyword>
<comment type="caution">
    <text evidence="3">The sequence shown here is derived from an EMBL/GenBank/DDBJ whole genome shotgun (WGS) entry which is preliminary data.</text>
</comment>
<reference evidence="3" key="2">
    <citation type="journal article" date="2021" name="PeerJ">
        <title>Extensive microbial diversity within the chicken gut microbiome revealed by metagenomics and culture.</title>
        <authorList>
            <person name="Gilroy R."/>
            <person name="Ravi A."/>
            <person name="Getino M."/>
            <person name="Pursley I."/>
            <person name="Horton D.L."/>
            <person name="Alikhan N.F."/>
            <person name="Baker D."/>
            <person name="Gharbi K."/>
            <person name="Hall N."/>
            <person name="Watson M."/>
            <person name="Adriaenssens E.M."/>
            <person name="Foster-Nyarko E."/>
            <person name="Jarju S."/>
            <person name="Secka A."/>
            <person name="Antonio M."/>
            <person name="Oren A."/>
            <person name="Chaudhuri R.R."/>
            <person name="La Ragione R."/>
            <person name="Hildebrand F."/>
            <person name="Pallen M.J."/>
        </authorList>
    </citation>
    <scope>NUCLEOTIDE SEQUENCE</scope>
    <source>
        <strain evidence="3">CHK176-6737</strain>
    </source>
</reference>
<evidence type="ECO:0000313" key="3">
    <source>
        <dbReference type="EMBL" id="HIU69202.1"/>
    </source>
</evidence>
<dbReference type="InterPro" id="IPR005754">
    <property type="entry name" value="Sortase"/>
</dbReference>
<feature type="transmembrane region" description="Helical" evidence="2">
    <location>
        <begin position="21"/>
        <end position="43"/>
    </location>
</feature>
<accession>A0A9D1MUF8</accession>